<proteinExistence type="predicted"/>
<protein>
    <submittedName>
        <fullName evidence="2">Uncharacterized protein LOC115625860</fullName>
    </submittedName>
</protein>
<accession>A0A6J2TP82</accession>
<dbReference type="GeneID" id="115625860"/>
<reference evidence="2" key="1">
    <citation type="submission" date="2025-08" db="UniProtKB">
        <authorList>
            <consortium name="RefSeq"/>
        </authorList>
    </citation>
    <scope>IDENTIFICATION</scope>
    <source>
        <strain evidence="2">11010-0011.00</strain>
        <tissue evidence="2">Whole body</tissue>
    </source>
</reference>
<dbReference type="Proteomes" id="UP000504634">
    <property type="component" value="Unplaced"/>
</dbReference>
<dbReference type="SUPFAM" id="SSF52047">
    <property type="entry name" value="RNI-like"/>
    <property type="match status" value="1"/>
</dbReference>
<evidence type="ECO:0000313" key="1">
    <source>
        <dbReference type="Proteomes" id="UP000504634"/>
    </source>
</evidence>
<evidence type="ECO:0000313" key="2">
    <source>
        <dbReference type="RefSeq" id="XP_030376928.1"/>
    </source>
</evidence>
<organism evidence="1 2">
    <name type="scientific">Drosophila lebanonensis</name>
    <name type="common">Fruit fly</name>
    <name type="synonym">Scaptodrosophila lebanonensis</name>
    <dbReference type="NCBI Taxonomy" id="7225"/>
    <lineage>
        <taxon>Eukaryota</taxon>
        <taxon>Metazoa</taxon>
        <taxon>Ecdysozoa</taxon>
        <taxon>Arthropoda</taxon>
        <taxon>Hexapoda</taxon>
        <taxon>Insecta</taxon>
        <taxon>Pterygota</taxon>
        <taxon>Neoptera</taxon>
        <taxon>Endopterygota</taxon>
        <taxon>Diptera</taxon>
        <taxon>Brachycera</taxon>
        <taxon>Muscomorpha</taxon>
        <taxon>Ephydroidea</taxon>
        <taxon>Drosophilidae</taxon>
        <taxon>Scaptodrosophila</taxon>
    </lineage>
</organism>
<dbReference type="InterPro" id="IPR032675">
    <property type="entry name" value="LRR_dom_sf"/>
</dbReference>
<dbReference type="OrthoDB" id="7831775at2759"/>
<dbReference type="AlphaFoldDB" id="A0A6J2TP82"/>
<dbReference type="RefSeq" id="XP_030376928.1">
    <property type="nucleotide sequence ID" value="XM_030521068.1"/>
</dbReference>
<gene>
    <name evidence="2" type="primary">LOC115625860</name>
</gene>
<dbReference type="Gene3D" id="3.80.10.10">
    <property type="entry name" value="Ribonuclease Inhibitor"/>
    <property type="match status" value="1"/>
</dbReference>
<name>A0A6J2TP82_DROLE</name>
<keyword evidence="1" id="KW-1185">Reference proteome</keyword>
<sequence>MRSLERLVLCGVYADSRRIFDRYFLALSLLPNLKSLNILTNQGFKGDHLKELNLEELSTDIGMTTPQWIAFLKSNPKLRSLQFRVCRIIPEKPADLVPYCTSLEELYIWFKSKCDSYDYGAFAQLPNLKHLHIIGKYQQTDSTVQLFRSLVARDPQLLESLSIKRGMLTFDETQEIVHIKSLKELNCSFSDIECVDLLTQLTELEELSILLKSDTDISNAALRILKSCTKLKLFRIYAENIRRDFIFEAYNILKEIREPSKQPPLSLEVPYGKFALMKPEEERRIDPAYIRIDPKHAA</sequence>